<sequence>MNCAASSVPSPRLDAVAMARSWLEGLRSEPCWLGSRSRQLDYRWVAELSTWPSAPAKHRFSCSSSNQPGAPIPTAVTSLLRPYQDQPEAPTPTAICIVVSSRLGLPARIHALLLRTMISMVGNRLQHQGSTPSSS</sequence>
<evidence type="ECO:0000313" key="1">
    <source>
        <dbReference type="EMBL" id="JAD27961.1"/>
    </source>
</evidence>
<accession>A0A0A8YP91</accession>
<organism evidence="1">
    <name type="scientific">Arundo donax</name>
    <name type="common">Giant reed</name>
    <name type="synonym">Donax arundinaceus</name>
    <dbReference type="NCBI Taxonomy" id="35708"/>
    <lineage>
        <taxon>Eukaryota</taxon>
        <taxon>Viridiplantae</taxon>
        <taxon>Streptophyta</taxon>
        <taxon>Embryophyta</taxon>
        <taxon>Tracheophyta</taxon>
        <taxon>Spermatophyta</taxon>
        <taxon>Magnoliopsida</taxon>
        <taxon>Liliopsida</taxon>
        <taxon>Poales</taxon>
        <taxon>Poaceae</taxon>
        <taxon>PACMAD clade</taxon>
        <taxon>Arundinoideae</taxon>
        <taxon>Arundineae</taxon>
        <taxon>Arundo</taxon>
    </lineage>
</organism>
<protein>
    <submittedName>
        <fullName evidence="1">Uncharacterized protein</fullName>
    </submittedName>
</protein>
<reference evidence="1" key="2">
    <citation type="journal article" date="2015" name="Data Brief">
        <title>Shoot transcriptome of the giant reed, Arundo donax.</title>
        <authorList>
            <person name="Barrero R.A."/>
            <person name="Guerrero F.D."/>
            <person name="Moolhuijzen P."/>
            <person name="Goolsby J.A."/>
            <person name="Tidwell J."/>
            <person name="Bellgard S.E."/>
            <person name="Bellgard M.I."/>
        </authorList>
    </citation>
    <scope>NUCLEOTIDE SEQUENCE</scope>
    <source>
        <tissue evidence="1">Shoot tissue taken approximately 20 cm above the soil surface</tissue>
    </source>
</reference>
<name>A0A0A8YP91_ARUDO</name>
<dbReference type="AlphaFoldDB" id="A0A0A8YP91"/>
<proteinExistence type="predicted"/>
<reference evidence="1" key="1">
    <citation type="submission" date="2014-09" db="EMBL/GenBank/DDBJ databases">
        <authorList>
            <person name="Magalhaes I.L.F."/>
            <person name="Oliveira U."/>
            <person name="Santos F.R."/>
            <person name="Vidigal T.H.D.A."/>
            <person name="Brescovit A.D."/>
            <person name="Santos A.J."/>
        </authorList>
    </citation>
    <scope>NUCLEOTIDE SEQUENCE</scope>
    <source>
        <tissue evidence="1">Shoot tissue taken approximately 20 cm above the soil surface</tissue>
    </source>
</reference>
<dbReference type="EMBL" id="GBRH01269934">
    <property type="protein sequence ID" value="JAD27961.1"/>
    <property type="molecule type" value="Transcribed_RNA"/>
</dbReference>